<evidence type="ECO:0000259" key="2">
    <source>
        <dbReference type="PROSITE" id="PS51782"/>
    </source>
</evidence>
<dbReference type="Pfam" id="PF01476">
    <property type="entry name" value="LysM"/>
    <property type="match status" value="1"/>
</dbReference>
<feature type="compositionally biased region" description="Low complexity" evidence="1">
    <location>
        <begin position="659"/>
        <end position="676"/>
    </location>
</feature>
<gene>
    <name evidence="3" type="ORF">Wenmar_01709</name>
</gene>
<feature type="compositionally biased region" description="Low complexity" evidence="1">
    <location>
        <begin position="318"/>
        <end position="341"/>
    </location>
</feature>
<evidence type="ECO:0000313" key="3">
    <source>
        <dbReference type="EMBL" id="KIQ69347.1"/>
    </source>
</evidence>
<reference evidence="3 4" key="1">
    <citation type="submission" date="2013-01" db="EMBL/GenBank/DDBJ databases">
        <authorList>
            <person name="Fiebig A."/>
            <person name="Goeker M."/>
            <person name="Klenk H.-P.P."/>
        </authorList>
    </citation>
    <scope>NUCLEOTIDE SEQUENCE [LARGE SCALE GENOMIC DNA]</scope>
    <source>
        <strain evidence="3 4">DSM 24838</strain>
    </source>
</reference>
<evidence type="ECO:0000313" key="4">
    <source>
        <dbReference type="Proteomes" id="UP000035100"/>
    </source>
</evidence>
<comment type="caution">
    <text evidence="3">The sequence shown here is derived from an EMBL/GenBank/DDBJ whole genome shotgun (WGS) entry which is preliminary data.</text>
</comment>
<dbReference type="PATRIC" id="fig|1123501.6.peg.1800"/>
<feature type="domain" description="LysM" evidence="2">
    <location>
        <begin position="917"/>
        <end position="966"/>
    </location>
</feature>
<sequence>MASTSVPRLLLGGGAAIALMVAVLTLIPAPEPEPVDADAETLAAVPAGDASAGDPAADARAADADEVAATDADAAAVVPAPRFSDVRIEPGGVSLVSGLAAPGTQVRVLLDDIALAEVDVGETGMFIEYVDIAPSEIARRLSLVADPDGAAVASPDSILVAPTVAPPPLDLALADDNSADALGPVTGADSIALADAPGSPAGPSEDGIAEHAGDEGDDPAGEEVAVTDLADAGTAPEETAPVGPAPDDTPPAATAEAGAGPEEPAADALPIDDAAPDAVAALESDPTELPTESAGEQTDAAQVEPTGPGDGTDAPSELALADPAGTGTAAGPGIDEEANAGAGAGTDTDGGGNPTDDVVASGPAETGTLPDAAGETAEVAVETAEGAPDPATDELETATADSGPAEPAQPDGDEIASAVAVDAGTGVEPAAAGDDPEVATAGATGPEDAGTGADPDVEAGDTEMAATAGPAPDVAETGVEPPEVADGADVATAGAGPDDAGTGALGLDGPEEDPPASAVAAVEGGPAAGEEGGAAQAPDQLAATGDIAARADDGAAADGEPAAGEGGNGADPETASAPETVPADADNASAEAEAEGEAPGDALVRLGQEVAPTTSEAPSGGMLSGDDVAVLPEPGEDAAGDGGAEPVAPELADATEPQPADAPALALAEPAETADPGPVPQALTEPASVPEPDLAEAGTEPAAPPDPEPPAVSVEIASAAPPPEGGSAPTVATTAEAAAATAPPGDLDTPAPAVADRPDPAASGTPPAALADAPAPPAVPEDGGAPAQAPLLMAGEEGVRLLQPALAPGAGPDVLDTVALDTITYDDGGEVLVSGRAVGGGAVRVYVDNALVLEAPVGAGGDWAGRVDPELPAGTYTMRVDQIGADGEVVSRIESPFLREERQTIAAALQVAAGGVAVRTIQPGNTLWGIAEERYGDGFMYVAVFEANRDRIRNPNLIYPGQVFRIPEPAGE</sequence>
<feature type="region of interest" description="Disordered" evidence="1">
    <location>
        <begin position="427"/>
        <end position="518"/>
    </location>
</feature>
<feature type="compositionally biased region" description="Low complexity" evidence="1">
    <location>
        <begin position="725"/>
        <end position="773"/>
    </location>
</feature>
<feature type="region of interest" description="Disordered" evidence="1">
    <location>
        <begin position="234"/>
        <end position="269"/>
    </location>
</feature>
<proteinExistence type="predicted"/>
<dbReference type="SMART" id="SM00257">
    <property type="entry name" value="LysM"/>
    <property type="match status" value="1"/>
</dbReference>
<feature type="compositionally biased region" description="Gly residues" evidence="1">
    <location>
        <begin position="342"/>
        <end position="353"/>
    </location>
</feature>
<organism evidence="3 4">
    <name type="scientific">Wenxinia marina DSM 24838</name>
    <dbReference type="NCBI Taxonomy" id="1123501"/>
    <lineage>
        <taxon>Bacteria</taxon>
        <taxon>Pseudomonadati</taxon>
        <taxon>Pseudomonadota</taxon>
        <taxon>Alphaproteobacteria</taxon>
        <taxon>Rhodobacterales</taxon>
        <taxon>Roseobacteraceae</taxon>
        <taxon>Wenxinia</taxon>
    </lineage>
</organism>
<accession>A0A0D0QAK5</accession>
<feature type="compositionally biased region" description="Low complexity" evidence="1">
    <location>
        <begin position="484"/>
        <end position="508"/>
    </location>
</feature>
<dbReference type="Gene3D" id="3.10.350.10">
    <property type="entry name" value="LysM domain"/>
    <property type="match status" value="1"/>
</dbReference>
<dbReference type="InterPro" id="IPR018392">
    <property type="entry name" value="LysM"/>
</dbReference>
<name>A0A0D0QAK5_9RHOB</name>
<dbReference type="eggNOG" id="COG1652">
    <property type="taxonomic scope" value="Bacteria"/>
</dbReference>
<dbReference type="PROSITE" id="PS51782">
    <property type="entry name" value="LYSM"/>
    <property type="match status" value="1"/>
</dbReference>
<keyword evidence="4" id="KW-1185">Reference proteome</keyword>
<feature type="compositionally biased region" description="Low complexity" evidence="1">
    <location>
        <begin position="250"/>
        <end position="269"/>
    </location>
</feature>
<dbReference type="CDD" id="cd00118">
    <property type="entry name" value="LysM"/>
    <property type="match status" value="1"/>
</dbReference>
<protein>
    <submittedName>
        <fullName evidence="3">LysM domain protein</fullName>
    </submittedName>
</protein>
<dbReference type="InterPro" id="IPR052196">
    <property type="entry name" value="Bact_Kbp"/>
</dbReference>
<feature type="region of interest" description="Disordered" evidence="1">
    <location>
        <begin position="283"/>
        <end position="412"/>
    </location>
</feature>
<dbReference type="PANTHER" id="PTHR34700">
    <property type="entry name" value="POTASSIUM BINDING PROTEIN KBP"/>
    <property type="match status" value="1"/>
</dbReference>
<dbReference type="Proteomes" id="UP000035100">
    <property type="component" value="Unassembled WGS sequence"/>
</dbReference>
<dbReference type="PANTHER" id="PTHR34700:SF4">
    <property type="entry name" value="PHAGE-LIKE ELEMENT PBSX PROTEIN XKDP"/>
    <property type="match status" value="1"/>
</dbReference>
<feature type="compositionally biased region" description="Low complexity" evidence="1">
    <location>
        <begin position="582"/>
        <end position="591"/>
    </location>
</feature>
<dbReference type="EMBL" id="AONG01000009">
    <property type="protein sequence ID" value="KIQ69347.1"/>
    <property type="molecule type" value="Genomic_DNA"/>
</dbReference>
<feature type="region of interest" description="Disordered" evidence="1">
    <location>
        <begin position="552"/>
        <end position="598"/>
    </location>
</feature>
<feature type="region of interest" description="Disordered" evidence="1">
    <location>
        <begin position="190"/>
        <end position="221"/>
    </location>
</feature>
<dbReference type="STRING" id="1123501.Wenmar_01709"/>
<feature type="compositionally biased region" description="Low complexity" evidence="1">
    <location>
        <begin position="372"/>
        <end position="387"/>
    </location>
</feature>
<evidence type="ECO:0000256" key="1">
    <source>
        <dbReference type="SAM" id="MobiDB-lite"/>
    </source>
</evidence>
<dbReference type="InterPro" id="IPR036779">
    <property type="entry name" value="LysM_dom_sf"/>
</dbReference>
<feature type="compositionally biased region" description="Low complexity" evidence="1">
    <location>
        <begin position="552"/>
        <end position="563"/>
    </location>
</feature>
<feature type="region of interest" description="Disordered" evidence="1">
    <location>
        <begin position="611"/>
        <end position="788"/>
    </location>
</feature>
<dbReference type="AlphaFoldDB" id="A0A0D0QAK5"/>